<evidence type="ECO:0000259" key="6">
    <source>
        <dbReference type="Pfam" id="PF02631"/>
    </source>
</evidence>
<evidence type="ECO:0000259" key="8">
    <source>
        <dbReference type="Pfam" id="PF21982"/>
    </source>
</evidence>
<evidence type="ECO:0000259" key="7">
    <source>
        <dbReference type="Pfam" id="PF21981"/>
    </source>
</evidence>
<keyword evidence="4 5" id="KW-0963">Cytoplasm</keyword>
<evidence type="ECO:0000256" key="4">
    <source>
        <dbReference type="ARBA" id="ARBA00022490"/>
    </source>
</evidence>
<dbReference type="InterPro" id="IPR053926">
    <property type="entry name" value="RecX_HTH_1st"/>
</dbReference>
<dbReference type="HAMAP" id="MF_01114">
    <property type="entry name" value="RecX"/>
    <property type="match status" value="1"/>
</dbReference>
<protein>
    <recommendedName>
        <fullName evidence="3 5">Regulatory protein RecX</fullName>
    </recommendedName>
</protein>
<evidence type="ECO:0000313" key="10">
    <source>
        <dbReference type="Proteomes" id="UP000054877"/>
    </source>
</evidence>
<dbReference type="STRING" id="452.Lspi_0465"/>
<feature type="domain" description="RecX second three-helical" evidence="6">
    <location>
        <begin position="50"/>
        <end position="90"/>
    </location>
</feature>
<dbReference type="Pfam" id="PF21982">
    <property type="entry name" value="RecX_HTH1"/>
    <property type="match status" value="1"/>
</dbReference>
<dbReference type="Pfam" id="PF21981">
    <property type="entry name" value="RecX_HTH3"/>
    <property type="match status" value="1"/>
</dbReference>
<comment type="subcellular location">
    <subcellularLocation>
        <location evidence="1 5">Cytoplasm</location>
    </subcellularLocation>
</comment>
<dbReference type="GO" id="GO:0006282">
    <property type="term" value="P:regulation of DNA repair"/>
    <property type="evidence" value="ECO:0007669"/>
    <property type="project" value="UniProtKB-UniRule"/>
</dbReference>
<dbReference type="GO" id="GO:0005737">
    <property type="term" value="C:cytoplasm"/>
    <property type="evidence" value="ECO:0007669"/>
    <property type="project" value="UniProtKB-SubCell"/>
</dbReference>
<accession>A0A0W0Z9N4</accession>
<comment type="similarity">
    <text evidence="2 5">Belongs to the RecX family.</text>
</comment>
<evidence type="ECO:0000256" key="5">
    <source>
        <dbReference type="HAMAP-Rule" id="MF_01114"/>
    </source>
</evidence>
<keyword evidence="10" id="KW-1185">Reference proteome</keyword>
<dbReference type="OrthoDB" id="7066780at2"/>
<dbReference type="NCBIfam" id="NF001057">
    <property type="entry name" value="PRK00117.3-3"/>
    <property type="match status" value="1"/>
</dbReference>
<dbReference type="Gene3D" id="1.10.10.10">
    <property type="entry name" value="Winged helix-like DNA-binding domain superfamily/Winged helix DNA-binding domain"/>
    <property type="match status" value="3"/>
</dbReference>
<feature type="domain" description="RecX third three-helical" evidence="7">
    <location>
        <begin position="99"/>
        <end position="140"/>
    </location>
</feature>
<reference evidence="9 10" key="1">
    <citation type="submission" date="2015-11" db="EMBL/GenBank/DDBJ databases">
        <title>Genomic analysis of 38 Legionella species identifies large and diverse effector repertoires.</title>
        <authorList>
            <person name="Burstein D."/>
            <person name="Amaro F."/>
            <person name="Zusman T."/>
            <person name="Lifshitz Z."/>
            <person name="Cohen O."/>
            <person name="Gilbert J.A."/>
            <person name="Pupko T."/>
            <person name="Shuman H.A."/>
            <person name="Segal G."/>
        </authorList>
    </citation>
    <scope>NUCLEOTIDE SEQUENCE [LARGE SCALE GENOMIC DNA]</scope>
    <source>
        <strain evidence="9 10">Mt.St.Helens-9</strain>
    </source>
</reference>
<comment type="caution">
    <text evidence="9">The sequence shown here is derived from an EMBL/GenBank/DDBJ whole genome shotgun (WGS) entry which is preliminary data.</text>
</comment>
<feature type="domain" description="RecX first three-helical" evidence="8">
    <location>
        <begin position="4"/>
        <end position="43"/>
    </location>
</feature>
<comment type="function">
    <text evidence="5">Modulates RecA activity.</text>
</comment>
<proteinExistence type="inferred from homology"/>
<evidence type="ECO:0000256" key="1">
    <source>
        <dbReference type="ARBA" id="ARBA00004496"/>
    </source>
</evidence>
<dbReference type="Proteomes" id="UP000054877">
    <property type="component" value="Unassembled WGS sequence"/>
</dbReference>
<name>A0A0W0Z9N4_LEGSP</name>
<dbReference type="InterPro" id="IPR003783">
    <property type="entry name" value="Regulatory_RecX"/>
</dbReference>
<evidence type="ECO:0000313" key="9">
    <source>
        <dbReference type="EMBL" id="KTD65753.1"/>
    </source>
</evidence>
<dbReference type="InterPro" id="IPR036388">
    <property type="entry name" value="WH-like_DNA-bd_sf"/>
</dbReference>
<dbReference type="InterPro" id="IPR053924">
    <property type="entry name" value="RecX_HTH_2nd"/>
</dbReference>
<dbReference type="EMBL" id="LNYX01000005">
    <property type="protein sequence ID" value="KTD65753.1"/>
    <property type="molecule type" value="Genomic_DNA"/>
</dbReference>
<dbReference type="PATRIC" id="fig|452.5.peg.506"/>
<dbReference type="RefSeq" id="WP_058482404.1">
    <property type="nucleotide sequence ID" value="NZ_CAAAII010000003.1"/>
</dbReference>
<organism evidence="9 10">
    <name type="scientific">Legionella spiritensis</name>
    <dbReference type="NCBI Taxonomy" id="452"/>
    <lineage>
        <taxon>Bacteria</taxon>
        <taxon>Pseudomonadati</taxon>
        <taxon>Pseudomonadota</taxon>
        <taxon>Gammaproteobacteria</taxon>
        <taxon>Legionellales</taxon>
        <taxon>Legionellaceae</taxon>
        <taxon>Legionella</taxon>
    </lineage>
</organism>
<dbReference type="PANTHER" id="PTHR33602:SF1">
    <property type="entry name" value="REGULATORY PROTEIN RECX FAMILY PROTEIN"/>
    <property type="match status" value="1"/>
</dbReference>
<evidence type="ECO:0000256" key="3">
    <source>
        <dbReference type="ARBA" id="ARBA00018111"/>
    </source>
</evidence>
<sequence>MTKALDCAFRLLARREHGAVELVEKLIHKGYDKNEAVAVLSECQRLALQSDLRFAQQLCRARINQGYGPVRIRQELQSKQVGSDVIEDVLATEKDNWLSHARAVWQKKFKPSSELSFTELQKQRRFLLYRGFPNDIIASVFE</sequence>
<dbReference type="Pfam" id="PF02631">
    <property type="entry name" value="RecX_HTH2"/>
    <property type="match status" value="1"/>
</dbReference>
<dbReference type="InterPro" id="IPR053925">
    <property type="entry name" value="RecX_HTH_3rd"/>
</dbReference>
<evidence type="ECO:0000256" key="2">
    <source>
        <dbReference type="ARBA" id="ARBA00009695"/>
    </source>
</evidence>
<dbReference type="AlphaFoldDB" id="A0A0W0Z9N4"/>
<dbReference type="PANTHER" id="PTHR33602">
    <property type="entry name" value="REGULATORY PROTEIN RECX FAMILY PROTEIN"/>
    <property type="match status" value="1"/>
</dbReference>
<gene>
    <name evidence="5 9" type="primary">recX</name>
    <name evidence="9" type="ORF">Lspi_0465</name>
</gene>